<proteinExistence type="predicted"/>
<gene>
    <name evidence="2" type="ORF">BT63DRAFT_423777</name>
</gene>
<keyword evidence="3" id="KW-1185">Reference proteome</keyword>
<evidence type="ECO:0000313" key="3">
    <source>
        <dbReference type="Proteomes" id="UP000799302"/>
    </source>
</evidence>
<reference evidence="2" key="1">
    <citation type="journal article" date="2020" name="Stud. Mycol.">
        <title>101 Dothideomycetes genomes: a test case for predicting lifestyles and emergence of pathogens.</title>
        <authorList>
            <person name="Haridas S."/>
            <person name="Albert R."/>
            <person name="Binder M."/>
            <person name="Bloem J."/>
            <person name="Labutti K."/>
            <person name="Salamov A."/>
            <person name="Andreopoulos B."/>
            <person name="Baker S."/>
            <person name="Barry K."/>
            <person name="Bills G."/>
            <person name="Bluhm B."/>
            <person name="Cannon C."/>
            <person name="Castanera R."/>
            <person name="Culley D."/>
            <person name="Daum C."/>
            <person name="Ezra D."/>
            <person name="Gonzalez J."/>
            <person name="Henrissat B."/>
            <person name="Kuo A."/>
            <person name="Liang C."/>
            <person name="Lipzen A."/>
            <person name="Lutzoni F."/>
            <person name="Magnuson J."/>
            <person name="Mondo S."/>
            <person name="Nolan M."/>
            <person name="Ohm R."/>
            <person name="Pangilinan J."/>
            <person name="Park H.-J."/>
            <person name="Ramirez L."/>
            <person name="Alfaro M."/>
            <person name="Sun H."/>
            <person name="Tritt A."/>
            <person name="Yoshinaga Y."/>
            <person name="Zwiers L.-H."/>
            <person name="Turgeon B."/>
            <person name="Goodwin S."/>
            <person name="Spatafora J."/>
            <person name="Crous P."/>
            <person name="Grigoriev I."/>
        </authorList>
    </citation>
    <scope>NUCLEOTIDE SEQUENCE</scope>
    <source>
        <strain evidence="2">CBS 115976</strain>
    </source>
</reference>
<dbReference type="EMBL" id="MU004234">
    <property type="protein sequence ID" value="KAF2669785.1"/>
    <property type="molecule type" value="Genomic_DNA"/>
</dbReference>
<feature type="non-terminal residue" evidence="2">
    <location>
        <position position="419"/>
    </location>
</feature>
<sequence length="419" mass="45427">MESMGDPGSNTSDSANCFVYDTQAREQSVDEDYEEAMAIMRRRHSRSDSEDGIRLIFNDNPLRNAKDAEIVHAIAIDNQNLHADLDNSINQLQTEYTTRDPPVDQLIALQSDLRSPSPQFTALISDDSSMRTSQNLDSARNVTGSGISNAPTRATPPEEASWQKFVFLSSSPHRSPFRSSEKHLAASMHAQASSVDDEDASESRWTTSAKDPANTSKAASLASSPQTGALATGTAQNGPSRPSRDRDNNTHASDRSSRPKDPDLGLHTHRWPLPKTANTANAPWRTMASSMMASRGASSSLPSHAMSKAATVDPRRHVHVHDSYTAEQRTHIQSASRLARGVHDPIALGSGTNTLHRSSNGATGVFKRPAPFVGSSSSQMAAGTWGEDATGAAFDGEMATTYLMTVRMMMRLRTKICMM</sequence>
<accession>A0A6A6UC05</accession>
<feature type="region of interest" description="Disordered" evidence="1">
    <location>
        <begin position="125"/>
        <end position="158"/>
    </location>
</feature>
<evidence type="ECO:0000313" key="2">
    <source>
        <dbReference type="EMBL" id="KAF2669785.1"/>
    </source>
</evidence>
<organism evidence="2 3">
    <name type="scientific">Microthyrium microscopicum</name>
    <dbReference type="NCBI Taxonomy" id="703497"/>
    <lineage>
        <taxon>Eukaryota</taxon>
        <taxon>Fungi</taxon>
        <taxon>Dikarya</taxon>
        <taxon>Ascomycota</taxon>
        <taxon>Pezizomycotina</taxon>
        <taxon>Dothideomycetes</taxon>
        <taxon>Dothideomycetes incertae sedis</taxon>
        <taxon>Microthyriales</taxon>
        <taxon>Microthyriaceae</taxon>
        <taxon>Microthyrium</taxon>
    </lineage>
</organism>
<protein>
    <submittedName>
        <fullName evidence="2">Uncharacterized protein</fullName>
    </submittedName>
</protein>
<feature type="region of interest" description="Disordered" evidence="1">
    <location>
        <begin position="171"/>
        <end position="281"/>
    </location>
</feature>
<feature type="compositionally biased region" description="Basic and acidic residues" evidence="1">
    <location>
        <begin position="242"/>
        <end position="266"/>
    </location>
</feature>
<feature type="compositionally biased region" description="Polar residues" evidence="1">
    <location>
        <begin position="125"/>
        <end position="152"/>
    </location>
</feature>
<dbReference type="AlphaFoldDB" id="A0A6A6UC05"/>
<feature type="compositionally biased region" description="Polar residues" evidence="1">
    <location>
        <begin position="204"/>
        <end position="240"/>
    </location>
</feature>
<name>A0A6A6UC05_9PEZI</name>
<dbReference type="Proteomes" id="UP000799302">
    <property type="component" value="Unassembled WGS sequence"/>
</dbReference>
<evidence type="ECO:0000256" key="1">
    <source>
        <dbReference type="SAM" id="MobiDB-lite"/>
    </source>
</evidence>